<evidence type="ECO:0000313" key="2">
    <source>
        <dbReference type="EMBL" id="TKA78952.1"/>
    </source>
</evidence>
<dbReference type="STRING" id="331657.A0A4U0XNJ0"/>
<feature type="region of interest" description="Disordered" evidence="1">
    <location>
        <begin position="29"/>
        <end position="184"/>
    </location>
</feature>
<reference evidence="2 3" key="1">
    <citation type="submission" date="2017-03" db="EMBL/GenBank/DDBJ databases">
        <title>Genomes of endolithic fungi from Antarctica.</title>
        <authorList>
            <person name="Coleine C."/>
            <person name="Masonjones S."/>
            <person name="Stajich J.E."/>
        </authorList>
    </citation>
    <scope>NUCLEOTIDE SEQUENCE [LARGE SCALE GENOMIC DNA]</scope>
    <source>
        <strain evidence="2 3">CCFEE 5187</strain>
    </source>
</reference>
<evidence type="ECO:0000313" key="3">
    <source>
        <dbReference type="Proteomes" id="UP000308768"/>
    </source>
</evidence>
<proteinExistence type="predicted"/>
<feature type="compositionally biased region" description="Polar residues" evidence="1">
    <location>
        <begin position="41"/>
        <end position="54"/>
    </location>
</feature>
<evidence type="ECO:0000256" key="1">
    <source>
        <dbReference type="SAM" id="MobiDB-lite"/>
    </source>
</evidence>
<gene>
    <name evidence="2" type="ORF">B0A49_02093</name>
</gene>
<name>A0A4U0XNJ0_9PEZI</name>
<protein>
    <submittedName>
        <fullName evidence="2">Uncharacterized protein</fullName>
    </submittedName>
</protein>
<accession>A0A4U0XNJ0</accession>
<sequence>MARMLGRSALEAEAFSMPERSFNDTSFLKAHKNLPRRRNETPTSRPVLTTNEVSFSDDETLSHVSSQHVASPQIPSAPMTRQKSGLPLTPPSVSNDAKHPTMSPPPYANGAFLLPKSGVSTPSNQRSPPTPETTPPRSRHLSTTASRPPPIAAYPSSRAESFRTARENQSSDGESSDLHLPLDDPVPQSWLEATRPLRLSAIGLGLDIPQEVENDDATPTERYPGTVDMGRDLAVADEKLEQKSFIGDTIPNREWDTNLMRNVTVRRRRPHLAIPETPPQQPSASEDENSPSIPMGIPVLRRGLGLRERVEQAQRSPHSASTEKFGEDIEWPSAFSPITKSQLHGVDTKRLSGMSSTSTIVEAIALKPLESRFDRLHWITGTSAGA</sequence>
<keyword evidence="3" id="KW-1185">Reference proteome</keyword>
<organism evidence="2 3">
    <name type="scientific">Cryomyces minteri</name>
    <dbReference type="NCBI Taxonomy" id="331657"/>
    <lineage>
        <taxon>Eukaryota</taxon>
        <taxon>Fungi</taxon>
        <taxon>Dikarya</taxon>
        <taxon>Ascomycota</taxon>
        <taxon>Pezizomycotina</taxon>
        <taxon>Dothideomycetes</taxon>
        <taxon>Dothideomycetes incertae sedis</taxon>
        <taxon>Cryomyces</taxon>
    </lineage>
</organism>
<dbReference type="AlphaFoldDB" id="A0A4U0XNJ0"/>
<feature type="region of interest" description="Disordered" evidence="1">
    <location>
        <begin position="272"/>
        <end position="294"/>
    </location>
</feature>
<comment type="caution">
    <text evidence="2">The sequence shown here is derived from an EMBL/GenBank/DDBJ whole genome shotgun (WGS) entry which is preliminary data.</text>
</comment>
<dbReference type="OrthoDB" id="3870679at2759"/>
<dbReference type="EMBL" id="NAJN01000120">
    <property type="protein sequence ID" value="TKA78952.1"/>
    <property type="molecule type" value="Genomic_DNA"/>
</dbReference>
<feature type="compositionally biased region" description="Polar residues" evidence="1">
    <location>
        <begin position="62"/>
        <end position="83"/>
    </location>
</feature>
<dbReference type="Proteomes" id="UP000308768">
    <property type="component" value="Unassembled WGS sequence"/>
</dbReference>